<keyword evidence="1" id="KW-0472">Membrane</keyword>
<keyword evidence="1" id="KW-1133">Transmembrane helix</keyword>
<dbReference type="GO" id="GO:0005886">
    <property type="term" value="C:plasma membrane"/>
    <property type="evidence" value="ECO:0007669"/>
    <property type="project" value="TreeGrafter"/>
</dbReference>
<proteinExistence type="predicted"/>
<dbReference type="AlphaFoldDB" id="A0A645GVI4"/>
<sequence>MSEYEAMWRNYVNFSDRTTLRGFWMAFLMNFLVALALSALSYFMHMRFLYSLYALAALVPGLAITVRRLHDTGKSGGWIFISLVPIIGEIWLLILLCQPSVVEDCRAIV</sequence>
<dbReference type="Pfam" id="PF05656">
    <property type="entry name" value="DUF805"/>
    <property type="match status" value="1"/>
</dbReference>
<evidence type="ECO:0000313" key="2">
    <source>
        <dbReference type="EMBL" id="MPN29759.1"/>
    </source>
</evidence>
<feature type="transmembrane region" description="Helical" evidence="1">
    <location>
        <begin position="48"/>
        <end position="66"/>
    </location>
</feature>
<organism evidence="2">
    <name type="scientific">bioreactor metagenome</name>
    <dbReference type="NCBI Taxonomy" id="1076179"/>
    <lineage>
        <taxon>unclassified sequences</taxon>
        <taxon>metagenomes</taxon>
        <taxon>ecological metagenomes</taxon>
    </lineage>
</organism>
<comment type="caution">
    <text evidence="2">The sequence shown here is derived from an EMBL/GenBank/DDBJ whole genome shotgun (WGS) entry which is preliminary data.</text>
</comment>
<gene>
    <name evidence="2" type="primary">yhaI_4</name>
    <name evidence="2" type="ORF">SDC9_177212</name>
</gene>
<accession>A0A645GVI4</accession>
<feature type="transmembrane region" description="Helical" evidence="1">
    <location>
        <begin position="78"/>
        <end position="96"/>
    </location>
</feature>
<dbReference type="EMBL" id="VSSQ01080603">
    <property type="protein sequence ID" value="MPN29759.1"/>
    <property type="molecule type" value="Genomic_DNA"/>
</dbReference>
<dbReference type="InterPro" id="IPR008523">
    <property type="entry name" value="DUF805"/>
</dbReference>
<feature type="transmembrane region" description="Helical" evidence="1">
    <location>
        <begin position="21"/>
        <end position="42"/>
    </location>
</feature>
<keyword evidence="1" id="KW-0812">Transmembrane</keyword>
<dbReference type="PANTHER" id="PTHR34980">
    <property type="entry name" value="INNER MEMBRANE PROTEIN-RELATED-RELATED"/>
    <property type="match status" value="1"/>
</dbReference>
<name>A0A645GVI4_9ZZZZ</name>
<reference evidence="2" key="1">
    <citation type="submission" date="2019-08" db="EMBL/GenBank/DDBJ databases">
        <authorList>
            <person name="Kucharzyk K."/>
            <person name="Murdoch R.W."/>
            <person name="Higgins S."/>
            <person name="Loffler F."/>
        </authorList>
    </citation>
    <scope>NUCLEOTIDE SEQUENCE</scope>
</reference>
<evidence type="ECO:0000256" key="1">
    <source>
        <dbReference type="SAM" id="Phobius"/>
    </source>
</evidence>
<dbReference type="PANTHER" id="PTHR34980:SF2">
    <property type="entry name" value="INNER MEMBRANE PROTEIN YHAH-RELATED"/>
    <property type="match status" value="1"/>
</dbReference>
<protein>
    <submittedName>
        <fullName evidence="2">Inner membrane protein YhaI</fullName>
    </submittedName>
</protein>